<gene>
    <name evidence="1" type="ORF">FS320_22505</name>
</gene>
<protein>
    <submittedName>
        <fullName evidence="1">Uncharacterized protein</fullName>
    </submittedName>
</protein>
<proteinExistence type="predicted"/>
<dbReference type="EMBL" id="VOSK01000111">
    <property type="protein sequence ID" value="MPR27862.1"/>
    <property type="molecule type" value="Genomic_DNA"/>
</dbReference>
<accession>A0A5N7MLB2</accession>
<sequence>MTHRHCRVAGCGASASSRYSIYCSLHKARQRRHGATDQKAITKGDLKPFLKLVQTRIDKNRESPLWSQLDARWSALDDHARSLLAFRGAMPRHERIAAKEVVKLYDAVPPREIVQTILALFMMQELQPLRFKSDKAFRTQLVRRVRGLTDLNVGSWFDHQTSKTKRAYRELSPRAASVLGQWLAEAFGGAGLHLARLEQVEADKKQEEQRALHASLSQLT</sequence>
<evidence type="ECO:0000313" key="2">
    <source>
        <dbReference type="Proteomes" id="UP000403266"/>
    </source>
</evidence>
<organism evidence="1 2">
    <name type="scientific">Microvirga tunisiensis</name>
    <dbReference type="NCBI Taxonomy" id="2108360"/>
    <lineage>
        <taxon>Bacteria</taxon>
        <taxon>Pseudomonadati</taxon>
        <taxon>Pseudomonadota</taxon>
        <taxon>Alphaproteobacteria</taxon>
        <taxon>Hyphomicrobiales</taxon>
        <taxon>Methylobacteriaceae</taxon>
        <taxon>Microvirga</taxon>
    </lineage>
</organism>
<keyword evidence="2" id="KW-1185">Reference proteome</keyword>
<name>A0A5N7MLB2_9HYPH</name>
<reference evidence="1 2" key="1">
    <citation type="journal article" date="2019" name="Syst. Appl. Microbiol.">
        <title>Microvirga tunisiensis sp. nov., a root nodule symbiotic bacterium isolated from Lupinus micranthus and L. luteus grown in Northern Tunisia.</title>
        <authorList>
            <person name="Msaddak A."/>
            <person name="Rejili M."/>
            <person name="Duran D."/>
            <person name="Mars M."/>
            <person name="Palacios J.M."/>
            <person name="Ruiz-Argueso T."/>
            <person name="Rey L."/>
            <person name="Imperial J."/>
        </authorList>
    </citation>
    <scope>NUCLEOTIDE SEQUENCE [LARGE SCALE GENOMIC DNA]</scope>
    <source>
        <strain evidence="1 2">Lmie10</strain>
    </source>
</reference>
<evidence type="ECO:0000313" key="1">
    <source>
        <dbReference type="EMBL" id="MPR27862.1"/>
    </source>
</evidence>
<dbReference type="OrthoDB" id="5450497at2"/>
<dbReference type="AlphaFoldDB" id="A0A5N7MLB2"/>
<comment type="caution">
    <text evidence="1">The sequence shown here is derived from an EMBL/GenBank/DDBJ whole genome shotgun (WGS) entry which is preliminary data.</text>
</comment>
<dbReference type="Proteomes" id="UP000403266">
    <property type="component" value="Unassembled WGS sequence"/>
</dbReference>